<dbReference type="SUPFAM" id="SSF102588">
    <property type="entry name" value="LmbE-like"/>
    <property type="match status" value="1"/>
</dbReference>
<keyword evidence="3" id="KW-1185">Reference proteome</keyword>
<dbReference type="GO" id="GO:0071793">
    <property type="term" value="P:bacillithiol biosynthetic process"/>
    <property type="evidence" value="ECO:0007669"/>
    <property type="project" value="InterPro"/>
</dbReference>
<dbReference type="EMBL" id="VOQF01000001">
    <property type="protein sequence ID" value="TXC93264.1"/>
    <property type="molecule type" value="Genomic_DNA"/>
</dbReference>
<dbReference type="AlphaFoldDB" id="A0A5C6W769"/>
<dbReference type="PANTHER" id="PTHR12993:SF30">
    <property type="entry name" value="N-ACETYL-ALPHA-D-GLUCOSAMINYL L-MALATE DEACETYLASE 1"/>
    <property type="match status" value="1"/>
</dbReference>
<proteinExistence type="predicted"/>
<organism evidence="2 3">
    <name type="scientific">Metabacillus litoralis</name>
    <dbReference type="NCBI Taxonomy" id="152268"/>
    <lineage>
        <taxon>Bacteria</taxon>
        <taxon>Bacillati</taxon>
        <taxon>Bacillota</taxon>
        <taxon>Bacilli</taxon>
        <taxon>Bacillales</taxon>
        <taxon>Bacillaceae</taxon>
        <taxon>Metabacillus</taxon>
    </lineage>
</organism>
<dbReference type="NCBIfam" id="TIGR04001">
    <property type="entry name" value="thiol_BshB1"/>
    <property type="match status" value="1"/>
</dbReference>
<dbReference type="InterPro" id="IPR024078">
    <property type="entry name" value="LmbE-like_dom_sf"/>
</dbReference>
<dbReference type="OrthoDB" id="9778719at2"/>
<dbReference type="InterPro" id="IPR023842">
    <property type="entry name" value="Bacillithiol_biosynth_BshB1"/>
</dbReference>
<gene>
    <name evidence="2" type="primary">bshB1</name>
    <name evidence="2" type="ORF">FS935_03470</name>
</gene>
<dbReference type="Proteomes" id="UP000321363">
    <property type="component" value="Unassembled WGS sequence"/>
</dbReference>
<reference evidence="2 3" key="1">
    <citation type="journal article" date="2005" name="Int. J. Syst. Evol. Microbiol.">
        <title>Bacillus litoralis sp. nov., isolated from a tidal flat of the Yellow Sea in Korea.</title>
        <authorList>
            <person name="Yoon J.H."/>
            <person name="Oh T.K."/>
        </authorList>
    </citation>
    <scope>NUCLEOTIDE SEQUENCE [LARGE SCALE GENOMIC DNA]</scope>
    <source>
        <strain evidence="2 3">SW-211</strain>
    </source>
</reference>
<dbReference type="PANTHER" id="PTHR12993">
    <property type="entry name" value="N-ACETYLGLUCOSAMINYL-PHOSPHATIDYLINOSITOL DE-N-ACETYLASE-RELATED"/>
    <property type="match status" value="1"/>
</dbReference>
<dbReference type="GO" id="GO:0019213">
    <property type="term" value="F:deacetylase activity"/>
    <property type="evidence" value="ECO:0007669"/>
    <property type="project" value="InterPro"/>
</dbReference>
<name>A0A5C6W769_9BACI</name>
<evidence type="ECO:0000256" key="1">
    <source>
        <dbReference type="ARBA" id="ARBA00001947"/>
    </source>
</evidence>
<dbReference type="RefSeq" id="WP_146946122.1">
    <property type="nucleotide sequence ID" value="NZ_VOQF01000001.1"/>
</dbReference>
<dbReference type="Gene3D" id="3.40.50.10320">
    <property type="entry name" value="LmbE-like"/>
    <property type="match status" value="1"/>
</dbReference>
<evidence type="ECO:0000313" key="3">
    <source>
        <dbReference type="Proteomes" id="UP000321363"/>
    </source>
</evidence>
<accession>A0A5C6W769</accession>
<evidence type="ECO:0000313" key="2">
    <source>
        <dbReference type="EMBL" id="TXC93264.1"/>
    </source>
</evidence>
<dbReference type="InterPro" id="IPR003737">
    <property type="entry name" value="GlcNAc_PI_deacetylase-related"/>
</dbReference>
<protein>
    <submittedName>
        <fullName evidence="2">Bacillithiol biosynthesis deacetylase BshB1</fullName>
    </submittedName>
</protein>
<comment type="cofactor">
    <cofactor evidence="1">
        <name>Zn(2+)</name>
        <dbReference type="ChEBI" id="CHEBI:29105"/>
    </cofactor>
</comment>
<dbReference type="Pfam" id="PF02585">
    <property type="entry name" value="PIG-L"/>
    <property type="match status" value="1"/>
</dbReference>
<sequence>MSKQLDILAFGAHPDDVEIGMGGTISRFSKKGLKIGICDLTMAELSSNGTVDNRQIEAKQAASILGVSQRVQLSLPDRGLFLSESSIKEVVTVIREYKPQIVFVPYFEDRHPDHGNCARLVEEAVFSAGIRNFQDEGNNSAHRVRDLHYYMINGFHKPDFVVDISKEIKNKIDSLKAYKSQFDMAEGSTQTPLTNGYIDAVESRERLYGKEVGVMYAEGFKTKKPILLSEDLIGENV</sequence>
<comment type="caution">
    <text evidence="2">The sequence shown here is derived from an EMBL/GenBank/DDBJ whole genome shotgun (WGS) entry which is preliminary data.</text>
</comment>
<dbReference type="GO" id="GO:0016811">
    <property type="term" value="F:hydrolase activity, acting on carbon-nitrogen (but not peptide) bonds, in linear amides"/>
    <property type="evidence" value="ECO:0007669"/>
    <property type="project" value="TreeGrafter"/>
</dbReference>